<protein>
    <recommendedName>
        <fullName evidence="7">BHLH domain-containing protein</fullName>
    </recommendedName>
</protein>
<dbReference type="Gene3D" id="4.10.280.10">
    <property type="entry name" value="Helix-loop-helix DNA-binding domain"/>
    <property type="match status" value="1"/>
</dbReference>
<dbReference type="CDD" id="cd11445">
    <property type="entry name" value="bHLH_AtPIF_like"/>
    <property type="match status" value="1"/>
</dbReference>
<keyword evidence="4" id="KW-0804">Transcription</keyword>
<dbReference type="PROSITE" id="PS50888">
    <property type="entry name" value="BHLH"/>
    <property type="match status" value="1"/>
</dbReference>
<evidence type="ECO:0000259" key="7">
    <source>
        <dbReference type="PROSITE" id="PS50888"/>
    </source>
</evidence>
<evidence type="ECO:0000256" key="5">
    <source>
        <dbReference type="ARBA" id="ARBA00023242"/>
    </source>
</evidence>
<name>A0AAE1JT98_9FABA</name>
<evidence type="ECO:0000256" key="1">
    <source>
        <dbReference type="ARBA" id="ARBA00004123"/>
    </source>
</evidence>
<dbReference type="InterPro" id="IPR031066">
    <property type="entry name" value="bHLH_ALC-like_plant"/>
</dbReference>
<dbReference type="Pfam" id="PF00010">
    <property type="entry name" value="HLH"/>
    <property type="match status" value="1"/>
</dbReference>
<feature type="domain" description="BHLH" evidence="7">
    <location>
        <begin position="175"/>
        <end position="224"/>
    </location>
</feature>
<evidence type="ECO:0000313" key="9">
    <source>
        <dbReference type="Proteomes" id="UP001293593"/>
    </source>
</evidence>
<dbReference type="PANTHER" id="PTHR45855">
    <property type="entry name" value="TRANSCRIPTION FACTOR PIF1-RELATED"/>
    <property type="match status" value="1"/>
</dbReference>
<evidence type="ECO:0000256" key="2">
    <source>
        <dbReference type="ARBA" id="ARBA00023015"/>
    </source>
</evidence>
<dbReference type="GO" id="GO:0005634">
    <property type="term" value="C:nucleus"/>
    <property type="evidence" value="ECO:0007669"/>
    <property type="project" value="UniProtKB-SubCell"/>
</dbReference>
<comment type="subcellular location">
    <subcellularLocation>
        <location evidence="1">Nucleus</location>
    </subcellularLocation>
</comment>
<dbReference type="InterPro" id="IPR047265">
    <property type="entry name" value="PIF1-like_bHLH"/>
</dbReference>
<evidence type="ECO:0000313" key="8">
    <source>
        <dbReference type="EMBL" id="KAK4257225.1"/>
    </source>
</evidence>
<feature type="region of interest" description="Disordered" evidence="6">
    <location>
        <begin position="141"/>
        <end position="193"/>
    </location>
</feature>
<dbReference type="InterPro" id="IPR036638">
    <property type="entry name" value="HLH_DNA-bd_sf"/>
</dbReference>
<dbReference type="PANTHER" id="PTHR45855:SF12">
    <property type="entry name" value="TRANSCRIPTION FACTOR PIF7-LIKE ISOFORM X1"/>
    <property type="match status" value="1"/>
</dbReference>
<evidence type="ECO:0000256" key="3">
    <source>
        <dbReference type="ARBA" id="ARBA00023125"/>
    </source>
</evidence>
<feature type="region of interest" description="Disordered" evidence="6">
    <location>
        <begin position="61"/>
        <end position="102"/>
    </location>
</feature>
<evidence type="ECO:0000256" key="4">
    <source>
        <dbReference type="ARBA" id="ARBA00023163"/>
    </source>
</evidence>
<keyword evidence="3" id="KW-0238">DNA-binding</keyword>
<comment type="caution">
    <text evidence="8">The sequence shown here is derived from an EMBL/GenBank/DDBJ whole genome shotgun (WGS) entry which is preliminary data.</text>
</comment>
<sequence>MSNIAELSWKSGQPVMHGLSGLLPMAPQKPTWIRGHDTLESIVQQATTSWQRRQNSNFFMMPQDHDHTPTSISSTVAPSAGRTERPGQAQSEPTPARKRVQSDSGYLYLGNGLEECEPSSGGCASGSATFCRSFKRSRTLEDDSPSLCESENQDQEEDRDTKEETGRSNSTRRNRAAAVHNQSERRRRDRINQKMKDLQRLVPNASKNDKASILDEVIEYLKQLQTQIQLMMSMRNMPQQMMMMMMQQQLQMSMLARMGLGLGSGTSEGPSGMGLARPPVLPSLPPQLPVAAPAITPSFMMSPLVQAHAPLPRPEPAVSAATSNASMSLPDPFTTFLSQSVNMDILSNMEALYRQQMRQNMRSQHHGQGN</sequence>
<dbReference type="SUPFAM" id="SSF47459">
    <property type="entry name" value="HLH, helix-loop-helix DNA-binding domain"/>
    <property type="match status" value="1"/>
</dbReference>
<accession>A0AAE1JT98</accession>
<reference evidence="8" key="1">
    <citation type="submission" date="2023-10" db="EMBL/GenBank/DDBJ databases">
        <title>Chromosome-level genome of the transformable northern wattle, Acacia crassicarpa.</title>
        <authorList>
            <person name="Massaro I."/>
            <person name="Sinha N.R."/>
            <person name="Poethig S."/>
            <person name="Leichty A.R."/>
        </authorList>
    </citation>
    <scope>NUCLEOTIDE SEQUENCE</scope>
    <source>
        <strain evidence="8">Acra3RX</strain>
        <tissue evidence="8">Leaf</tissue>
    </source>
</reference>
<feature type="compositionally biased region" description="Basic and acidic residues" evidence="6">
    <location>
        <begin position="182"/>
        <end position="193"/>
    </location>
</feature>
<dbReference type="SMART" id="SM00353">
    <property type="entry name" value="HLH"/>
    <property type="match status" value="1"/>
</dbReference>
<dbReference type="EMBL" id="JAWXYG010000012">
    <property type="protein sequence ID" value="KAK4257225.1"/>
    <property type="molecule type" value="Genomic_DNA"/>
</dbReference>
<keyword evidence="9" id="KW-1185">Reference proteome</keyword>
<dbReference type="Proteomes" id="UP001293593">
    <property type="component" value="Unassembled WGS sequence"/>
</dbReference>
<dbReference type="GO" id="GO:0003677">
    <property type="term" value="F:DNA binding"/>
    <property type="evidence" value="ECO:0007669"/>
    <property type="project" value="UniProtKB-KW"/>
</dbReference>
<keyword evidence="2" id="KW-0805">Transcription regulation</keyword>
<dbReference type="InterPro" id="IPR011598">
    <property type="entry name" value="bHLH_dom"/>
</dbReference>
<dbReference type="AlphaFoldDB" id="A0AAE1JT98"/>
<proteinExistence type="predicted"/>
<evidence type="ECO:0000256" key="6">
    <source>
        <dbReference type="SAM" id="MobiDB-lite"/>
    </source>
</evidence>
<dbReference type="GO" id="GO:0046983">
    <property type="term" value="F:protein dimerization activity"/>
    <property type="evidence" value="ECO:0007669"/>
    <property type="project" value="InterPro"/>
</dbReference>
<keyword evidence="5" id="KW-0539">Nucleus</keyword>
<organism evidence="8 9">
    <name type="scientific">Acacia crassicarpa</name>
    <name type="common">northern wattle</name>
    <dbReference type="NCBI Taxonomy" id="499986"/>
    <lineage>
        <taxon>Eukaryota</taxon>
        <taxon>Viridiplantae</taxon>
        <taxon>Streptophyta</taxon>
        <taxon>Embryophyta</taxon>
        <taxon>Tracheophyta</taxon>
        <taxon>Spermatophyta</taxon>
        <taxon>Magnoliopsida</taxon>
        <taxon>eudicotyledons</taxon>
        <taxon>Gunneridae</taxon>
        <taxon>Pentapetalae</taxon>
        <taxon>rosids</taxon>
        <taxon>fabids</taxon>
        <taxon>Fabales</taxon>
        <taxon>Fabaceae</taxon>
        <taxon>Caesalpinioideae</taxon>
        <taxon>mimosoid clade</taxon>
        <taxon>Acacieae</taxon>
        <taxon>Acacia</taxon>
    </lineage>
</organism>
<gene>
    <name evidence="8" type="ORF">QN277_006840</name>
</gene>